<evidence type="ECO:0000256" key="6">
    <source>
        <dbReference type="SAM" id="Phobius"/>
    </source>
</evidence>
<comment type="caution">
    <text evidence="8">The sequence shown here is derived from an EMBL/GenBank/DDBJ whole genome shotgun (WGS) entry which is preliminary data.</text>
</comment>
<name>A0ABT8C014_9VIBR</name>
<evidence type="ECO:0000256" key="3">
    <source>
        <dbReference type="ARBA" id="ARBA00022692"/>
    </source>
</evidence>
<organism evidence="8 9">
    <name type="scientific">Vibrio ostreicida</name>
    <dbReference type="NCBI Taxonomy" id="526588"/>
    <lineage>
        <taxon>Bacteria</taxon>
        <taxon>Pseudomonadati</taxon>
        <taxon>Pseudomonadota</taxon>
        <taxon>Gammaproteobacteria</taxon>
        <taxon>Vibrionales</taxon>
        <taxon>Vibrionaceae</taxon>
        <taxon>Vibrio</taxon>
    </lineage>
</organism>
<keyword evidence="3 6" id="KW-0812">Transmembrane</keyword>
<dbReference type="PANTHER" id="PTHR35007">
    <property type="entry name" value="INTEGRAL MEMBRANE PROTEIN-RELATED"/>
    <property type="match status" value="1"/>
</dbReference>
<keyword evidence="5 6" id="KW-0472">Membrane</keyword>
<feature type="transmembrane region" description="Helical" evidence="6">
    <location>
        <begin position="73"/>
        <end position="90"/>
    </location>
</feature>
<feature type="domain" description="Type II secretion system protein GspF" evidence="7">
    <location>
        <begin position="135"/>
        <end position="257"/>
    </location>
</feature>
<gene>
    <name evidence="8" type="ORF">QWZ16_22055</name>
</gene>
<evidence type="ECO:0000256" key="5">
    <source>
        <dbReference type="ARBA" id="ARBA00023136"/>
    </source>
</evidence>
<evidence type="ECO:0000256" key="4">
    <source>
        <dbReference type="ARBA" id="ARBA00022989"/>
    </source>
</evidence>
<dbReference type="Pfam" id="PF00482">
    <property type="entry name" value="T2SSF"/>
    <property type="match status" value="1"/>
</dbReference>
<feature type="transmembrane region" description="Helical" evidence="6">
    <location>
        <begin position="245"/>
        <end position="265"/>
    </location>
</feature>
<comment type="subcellular location">
    <subcellularLocation>
        <location evidence="1">Cell membrane</location>
        <topology evidence="1">Multi-pass membrane protein</topology>
    </subcellularLocation>
</comment>
<dbReference type="PANTHER" id="PTHR35007:SF1">
    <property type="entry name" value="PILUS ASSEMBLY PROTEIN"/>
    <property type="match status" value="1"/>
</dbReference>
<feature type="transmembrane region" description="Helical" evidence="6">
    <location>
        <begin position="277"/>
        <end position="296"/>
    </location>
</feature>
<dbReference type="Proteomes" id="UP001238540">
    <property type="component" value="Unassembled WGS sequence"/>
</dbReference>
<evidence type="ECO:0000259" key="7">
    <source>
        <dbReference type="Pfam" id="PF00482"/>
    </source>
</evidence>
<reference evidence="9" key="1">
    <citation type="journal article" date="2019" name="Int. J. Syst. Evol. Microbiol.">
        <title>The Global Catalogue of Microorganisms (GCM) 10K type strain sequencing project: providing services to taxonomists for standard genome sequencing and annotation.</title>
        <authorList>
            <consortium name="The Broad Institute Genomics Platform"/>
            <consortium name="The Broad Institute Genome Sequencing Center for Infectious Disease"/>
            <person name="Wu L."/>
            <person name="Ma J."/>
        </authorList>
    </citation>
    <scope>NUCLEOTIDE SEQUENCE [LARGE SCALE GENOMIC DNA]</scope>
    <source>
        <strain evidence="9">CECT 7398</strain>
    </source>
</reference>
<dbReference type="RefSeq" id="WP_076588455.1">
    <property type="nucleotide sequence ID" value="NZ_JABEYA020000003.1"/>
</dbReference>
<evidence type="ECO:0000313" key="9">
    <source>
        <dbReference type="Proteomes" id="UP001238540"/>
    </source>
</evidence>
<protein>
    <submittedName>
        <fullName evidence="8">Type II secretion system F family protein</fullName>
    </submittedName>
</protein>
<feature type="transmembrane region" description="Helical" evidence="6">
    <location>
        <begin position="96"/>
        <end position="116"/>
    </location>
</feature>
<dbReference type="InterPro" id="IPR018076">
    <property type="entry name" value="T2SS_GspF_dom"/>
</dbReference>
<dbReference type="Gene3D" id="1.20.81.30">
    <property type="entry name" value="Type II secretion system (T2SS), domain F"/>
    <property type="match status" value="1"/>
</dbReference>
<keyword evidence="4 6" id="KW-1133">Transmembrane helix</keyword>
<feature type="transmembrane region" description="Helical" evidence="6">
    <location>
        <begin position="6"/>
        <end position="21"/>
    </location>
</feature>
<keyword evidence="9" id="KW-1185">Reference proteome</keyword>
<dbReference type="EMBL" id="JAUFQC010000027">
    <property type="protein sequence ID" value="MDN3612283.1"/>
    <property type="molecule type" value="Genomic_DNA"/>
</dbReference>
<evidence type="ECO:0000256" key="2">
    <source>
        <dbReference type="ARBA" id="ARBA00022475"/>
    </source>
</evidence>
<accession>A0ABT8C014</accession>
<keyword evidence="2" id="KW-1003">Cell membrane</keyword>
<dbReference type="InterPro" id="IPR042094">
    <property type="entry name" value="T2SS_GspF_sf"/>
</dbReference>
<evidence type="ECO:0000256" key="1">
    <source>
        <dbReference type="ARBA" id="ARBA00004651"/>
    </source>
</evidence>
<proteinExistence type="predicted"/>
<evidence type="ECO:0000313" key="8">
    <source>
        <dbReference type="EMBL" id="MDN3612283.1"/>
    </source>
</evidence>
<sequence>MIPVILLVWLVVLMMLSVYHYKRRVRLKQRLLLIGSDTPLRPEHSIVKAHRSGGRVREFVDRAQILLSKKDKVTLGVVALLIMLASGHWLSALMWYWKLGLGVASFWVVFTLLFVLRRQQQTEEFETHIVQVLGLVSRSVSAGLSVPQAIEQVAQSQAGLLAREFSLMRDHLALGIPLRQTLDDACVRLPYRTFRYFSIALILNQSNGGQLRDILNNLSRTMHDNRAMQKKVKSMTSEPRITAKFLFFIPFLLMSAMAWTDMSLLQLLLNSENGQSVLVYCSVSICLGGLILHSLTKNRTFS</sequence>